<evidence type="ECO:0000256" key="7">
    <source>
        <dbReference type="ARBA" id="ARBA00023136"/>
    </source>
</evidence>
<comment type="similarity">
    <text evidence="3 8">Belongs to the DAD/OST2 family.</text>
</comment>
<evidence type="ECO:0000256" key="4">
    <source>
        <dbReference type="ARBA" id="ARBA00022692"/>
    </source>
</evidence>
<sequence>MSETKVKPVDESTLLGIASTFWQQYKIQTPKQLKIMDAFSFYCFILVLIQLFYCTLVGDFPRNSFLSGLFASAGALTINICLRKQLNPESRYMGISNERALWEYLAAMVVLFLTVINFLG</sequence>
<dbReference type="PANTHER" id="PTHR10705">
    <property type="entry name" value="DOLICHYL-DIPHOSPHOOLIGOSACCHARIDE--PROTEIN GLYCOSYLTRANSFERASE SUBUNIT DAD1"/>
    <property type="match status" value="1"/>
</dbReference>
<comment type="subunit">
    <text evidence="8">Component of the oligosaccharyltransferase (OST) complex.</text>
</comment>
<organism evidence="9">
    <name type="scientific">Paramecium caudatum</name>
    <dbReference type="NCBI Taxonomy" id="5885"/>
    <lineage>
        <taxon>Eukaryota</taxon>
        <taxon>Sar</taxon>
        <taxon>Alveolata</taxon>
        <taxon>Ciliophora</taxon>
        <taxon>Intramacronucleata</taxon>
        <taxon>Oligohymenophorea</taxon>
        <taxon>Peniculida</taxon>
        <taxon>Parameciidae</taxon>
        <taxon>Paramecium</taxon>
    </lineage>
</organism>
<dbReference type="PANTHER" id="PTHR10705:SF0">
    <property type="entry name" value="DOLICHYL-DIPHOSPHOOLIGOSACCHARIDE--PROTEIN GLYCOSYLTRANSFERASE SUBUNIT DAD1"/>
    <property type="match status" value="1"/>
</dbReference>
<comment type="function">
    <text evidence="8">Subunit of the oligosaccharyl transferase (OST) complex that catalyzes the initial transfer of a defined glycan (Glc(3)Man(9)GlcNAc(2) in eukaryotes) from the lipid carrier dolichol-pyrophosphate to an asparagine residue within an Asn-X-Ser/Thr consensus motif in nascent polypeptide chains, the first step in protein N-glycosylation. N-glycosylation occurs cotranslationally and the complex associates with the Sec61 complex at the channel-forming translocon complex that mediates protein translocation across the endoplasmic reticulum (ER). All subunits are required for a maximal enzyme activity.</text>
</comment>
<evidence type="ECO:0000256" key="3">
    <source>
        <dbReference type="ARBA" id="ARBA00009386"/>
    </source>
</evidence>
<evidence type="ECO:0000313" key="9">
    <source>
        <dbReference type="EMBL" id="BAD13417.1"/>
    </source>
</evidence>
<keyword evidence="4 8" id="KW-0812">Transmembrane</keyword>
<dbReference type="Pfam" id="PF02109">
    <property type="entry name" value="DAD"/>
    <property type="match status" value="1"/>
</dbReference>
<accession>Q75NT1</accession>
<comment type="pathway">
    <text evidence="2 8">Protein modification; protein glycosylation.</text>
</comment>
<proteinExistence type="evidence at transcript level"/>
<gene>
    <name evidence="9" type="primary">dad-1</name>
</gene>
<comment type="subcellular location">
    <subcellularLocation>
        <location evidence="1 8">Endoplasmic reticulum membrane</location>
        <topology evidence="1 8">Multi-pass membrane protein</topology>
    </subcellularLocation>
</comment>
<evidence type="ECO:0000256" key="2">
    <source>
        <dbReference type="ARBA" id="ARBA00004922"/>
    </source>
</evidence>
<evidence type="ECO:0000256" key="5">
    <source>
        <dbReference type="ARBA" id="ARBA00022824"/>
    </source>
</evidence>
<protein>
    <recommendedName>
        <fullName evidence="8">Dolichyl-diphosphooligosaccharide--protein glycosyltransferase subunit OST2</fullName>
        <shortName evidence="8">Oligosaccharyl transferase subunit OST2</shortName>
    </recommendedName>
</protein>
<dbReference type="InterPro" id="IPR003038">
    <property type="entry name" value="DAD/Ost2"/>
</dbReference>
<dbReference type="UniPathway" id="UPA00378"/>
<evidence type="ECO:0000256" key="1">
    <source>
        <dbReference type="ARBA" id="ARBA00004477"/>
    </source>
</evidence>
<dbReference type="GO" id="GO:0008250">
    <property type="term" value="C:oligosaccharyltransferase complex"/>
    <property type="evidence" value="ECO:0007669"/>
    <property type="project" value="InterPro"/>
</dbReference>
<feature type="transmembrane region" description="Helical" evidence="8">
    <location>
        <begin position="102"/>
        <end position="119"/>
    </location>
</feature>
<keyword evidence="7 8" id="KW-0472">Membrane</keyword>
<evidence type="ECO:0000256" key="6">
    <source>
        <dbReference type="ARBA" id="ARBA00022989"/>
    </source>
</evidence>
<comment type="caution">
    <text evidence="8">Lacks conserved residue(s) required for the propagation of feature annotation.</text>
</comment>
<dbReference type="AlphaFoldDB" id="Q75NT1"/>
<dbReference type="EMBL" id="AB175335">
    <property type="protein sequence ID" value="BAD13417.1"/>
    <property type="molecule type" value="mRNA"/>
</dbReference>
<name>Q75NT1_PARCA</name>
<evidence type="ECO:0000256" key="8">
    <source>
        <dbReference type="RuleBase" id="RU361136"/>
    </source>
</evidence>
<reference evidence="9" key="1">
    <citation type="submission" date="2004-03" db="EMBL/GenBank/DDBJ databases">
        <title>The endosymbiontic bacterium Holospora enhances dad-1 gene expression of the host Paramecium caudatum.</title>
        <authorList>
            <person name="Aikawa T."/>
            <person name="Hori M."/>
            <person name="Fujishima M."/>
        </authorList>
    </citation>
    <scope>NUCLEOTIDE SEQUENCE</scope>
    <source>
        <strain evidence="9">Inna Rb-1</strain>
    </source>
</reference>
<feature type="transmembrane region" description="Helical" evidence="8">
    <location>
        <begin position="39"/>
        <end position="58"/>
    </location>
</feature>
<dbReference type="GO" id="GO:0006487">
    <property type="term" value="P:protein N-linked glycosylation"/>
    <property type="evidence" value="ECO:0007669"/>
    <property type="project" value="TreeGrafter"/>
</dbReference>
<dbReference type="PIRSF" id="PIRSF005588">
    <property type="entry name" value="DAD"/>
    <property type="match status" value="1"/>
</dbReference>
<keyword evidence="6 8" id="KW-1133">Transmembrane helix</keyword>
<keyword evidence="5 8" id="KW-0256">Endoplasmic reticulum</keyword>